<keyword evidence="6 10" id="KW-0808">Transferase</keyword>
<feature type="site" description="Interaction with substrate rRNA" evidence="10">
    <location>
        <position position="62"/>
    </location>
</feature>
<feature type="site" description="Stabilizes Arg-xx" evidence="10">
    <location>
        <position position="64"/>
    </location>
</feature>
<dbReference type="SUPFAM" id="SSF75217">
    <property type="entry name" value="alpha/beta knot"/>
    <property type="match status" value="1"/>
</dbReference>
<dbReference type="GO" id="GO:0070475">
    <property type="term" value="P:rRNA base methylation"/>
    <property type="evidence" value="ECO:0007669"/>
    <property type="project" value="InterPro"/>
</dbReference>
<sequence>MEILNIVLARSALETIPEEIVNHPSVKKWAERRRKDPRKLLLDMSYHYAAMRELKDWNKRGRPDIVHITLLNLLGSPLNNEGLLRVYVHTLNDYVITINPEINLPRNYLRFVGLIEQLFEIGRVPPKGNWLMKIEKKKLDRLLKEINPSKVIILTEKGKRIKLENFGKKILNEKNPLVIIGGFQRGEFSEEDLKLADEKYAIYKKSLDAWIIASMVVHEVERVMQIV</sequence>
<dbReference type="CDD" id="cd18088">
    <property type="entry name" value="Nep1-like"/>
    <property type="match status" value="1"/>
</dbReference>
<protein>
    <recommendedName>
        <fullName evidence="10">Ribosomal RNA small subunit methyltransferase Nep1</fullName>
        <ecNumber evidence="10">2.1.1.-</ecNumber>
    </recommendedName>
    <alternativeName>
        <fullName evidence="10">16S rRNA (pseudouridine-N1-)-methyltransferase Nep1</fullName>
    </alternativeName>
</protein>
<evidence type="ECO:0000256" key="1">
    <source>
        <dbReference type="ARBA" id="ARBA00008115"/>
    </source>
</evidence>
<evidence type="ECO:0000256" key="5">
    <source>
        <dbReference type="ARBA" id="ARBA00022603"/>
    </source>
</evidence>
<feature type="site" description="Interaction with substrate rRNA" evidence="10">
    <location>
        <position position="110"/>
    </location>
</feature>
<dbReference type="InterPro" id="IPR005304">
    <property type="entry name" value="Rbsml_bgen_MeTrfase_EMG1/NEP1"/>
</dbReference>
<dbReference type="InterPro" id="IPR029026">
    <property type="entry name" value="tRNA_m1G_MTases_N"/>
</dbReference>
<reference evidence="12 14" key="1">
    <citation type="journal article" date="2019" name="Nat. Microbiol.">
        <title>Expanding anaerobic alkane metabolism in the domain of Archaea.</title>
        <authorList>
            <person name="Wang Y."/>
            <person name="Wegener G."/>
            <person name="Hou J."/>
            <person name="Wang F."/>
            <person name="Xiao X."/>
        </authorList>
    </citation>
    <scope>NUCLEOTIDE SEQUENCE [LARGE SCALE GENOMIC DNA]</scope>
    <source>
        <strain evidence="12">WYZ-LMO11</strain>
    </source>
</reference>
<keyword evidence="5 10" id="KW-0489">Methyltransferase</keyword>
<dbReference type="HAMAP" id="MF_00554">
    <property type="entry name" value="NEP1"/>
    <property type="match status" value="1"/>
</dbReference>
<keyword evidence="8 10" id="KW-0699">rRNA-binding</keyword>
<reference evidence="11 13" key="2">
    <citation type="journal article" date="2019" name="Nat. Microbiol.">
        <title>Wide diversity of methane and short-chain alkane metabolisms in uncultured archaea.</title>
        <authorList>
            <person name="Borrel G."/>
            <person name="Adam P.S."/>
            <person name="McKay L.J."/>
            <person name="Chen L.X."/>
            <person name="Sierra-Garcia I.N."/>
            <person name="Sieber C.M."/>
            <person name="Letourneur Q."/>
            <person name="Ghozlane A."/>
            <person name="Andersen G.L."/>
            <person name="Li W.J."/>
            <person name="Hallam S.J."/>
            <person name="Muyzer G."/>
            <person name="de Oliveira V.M."/>
            <person name="Inskeep W.P."/>
            <person name="Banfield J.F."/>
            <person name="Gribaldo S."/>
        </authorList>
    </citation>
    <scope>NUCLEOTIDE SEQUENCE [LARGE SCALE GENOMIC DNA]</scope>
    <source>
        <strain evidence="11">Verst-YHS</strain>
    </source>
</reference>
<dbReference type="InterPro" id="IPR023503">
    <property type="entry name" value="Ribosome_NEP1_arc"/>
</dbReference>
<feature type="binding site" evidence="10">
    <location>
        <position position="181"/>
    </location>
    <ligand>
        <name>S-adenosyl-L-methionine</name>
        <dbReference type="ChEBI" id="CHEBI:59789"/>
    </ligand>
</feature>
<dbReference type="EC" id="2.1.1.-" evidence="10"/>
<evidence type="ECO:0000313" key="14">
    <source>
        <dbReference type="Proteomes" id="UP000317265"/>
    </source>
</evidence>
<gene>
    <name evidence="10" type="primary">nep1</name>
    <name evidence="12" type="ORF">DSO09_01160</name>
    <name evidence="11" type="ORF">EF809_01860</name>
</gene>
<dbReference type="Proteomes" id="UP000317265">
    <property type="component" value="Unassembled WGS sequence"/>
</dbReference>
<evidence type="ECO:0000313" key="13">
    <source>
        <dbReference type="Proteomes" id="UP000316080"/>
    </source>
</evidence>
<evidence type="ECO:0000313" key="12">
    <source>
        <dbReference type="EMBL" id="TDA40110.1"/>
    </source>
</evidence>
<evidence type="ECO:0000313" key="11">
    <source>
        <dbReference type="EMBL" id="RZN56847.1"/>
    </source>
</evidence>
<feature type="binding site" evidence="10">
    <location>
        <begin position="202"/>
        <end position="207"/>
    </location>
    <ligand>
        <name>S-adenosyl-L-methionine</name>
        <dbReference type="ChEBI" id="CHEBI:59789"/>
    </ligand>
</feature>
<dbReference type="Pfam" id="PF03587">
    <property type="entry name" value="EMG1"/>
    <property type="match status" value="1"/>
</dbReference>
<dbReference type="GO" id="GO:0019843">
    <property type="term" value="F:rRNA binding"/>
    <property type="evidence" value="ECO:0007669"/>
    <property type="project" value="UniProtKB-UniRule"/>
</dbReference>
<keyword evidence="9 10" id="KW-0694">RNA-binding</keyword>
<dbReference type="AlphaFoldDB" id="A0A523BHY1"/>
<dbReference type="Proteomes" id="UP000316080">
    <property type="component" value="Unassembled WGS sequence"/>
</dbReference>
<comment type="caution">
    <text evidence="10">Lacks conserved residue(s) required for the propagation of feature annotation.</text>
</comment>
<dbReference type="PANTHER" id="PTHR12636:SF5">
    <property type="entry name" value="RIBOSOMAL RNA SMALL SUBUNIT METHYLTRANSFERASE NEP1"/>
    <property type="match status" value="1"/>
</dbReference>
<evidence type="ECO:0000256" key="4">
    <source>
        <dbReference type="ARBA" id="ARBA00022552"/>
    </source>
</evidence>
<dbReference type="FunFam" id="3.40.1280.10:FF:000042">
    <property type="entry name" value="Ribosomal RNA small subunit methyltransferase Nep1"/>
    <property type="match status" value="1"/>
</dbReference>
<name>A0A523BHY1_9CREN</name>
<evidence type="ECO:0000256" key="9">
    <source>
        <dbReference type="ARBA" id="ARBA00022884"/>
    </source>
</evidence>
<evidence type="ECO:0000256" key="3">
    <source>
        <dbReference type="ARBA" id="ARBA00022517"/>
    </source>
</evidence>
<evidence type="ECO:0000256" key="2">
    <source>
        <dbReference type="ARBA" id="ARBA00011738"/>
    </source>
</evidence>
<proteinExistence type="inferred from homology"/>
<keyword evidence="3 10" id="KW-0690">Ribosome biogenesis</keyword>
<comment type="caution">
    <text evidence="12">The sequence shown here is derived from an EMBL/GenBank/DDBJ whole genome shotgun (WGS) entry which is preliminary data.</text>
</comment>
<evidence type="ECO:0000256" key="6">
    <source>
        <dbReference type="ARBA" id="ARBA00022679"/>
    </source>
</evidence>
<dbReference type="EMBL" id="RXIH01000016">
    <property type="protein sequence ID" value="RZN56847.1"/>
    <property type="molecule type" value="Genomic_DNA"/>
</dbReference>
<keyword evidence="7 10" id="KW-0949">S-adenosyl-L-methionine</keyword>
<evidence type="ECO:0000256" key="10">
    <source>
        <dbReference type="HAMAP-Rule" id="MF_00554"/>
    </source>
</evidence>
<dbReference type="InterPro" id="IPR029028">
    <property type="entry name" value="Alpha/beta_knot_MTases"/>
</dbReference>
<organism evidence="12 14">
    <name type="scientific">Thermoproteota archaeon</name>
    <dbReference type="NCBI Taxonomy" id="2056631"/>
    <lineage>
        <taxon>Archaea</taxon>
        <taxon>Thermoproteota</taxon>
    </lineage>
</organism>
<dbReference type="PANTHER" id="PTHR12636">
    <property type="entry name" value="NEP1/MRA1"/>
    <property type="match status" value="1"/>
</dbReference>
<evidence type="ECO:0000256" key="8">
    <source>
        <dbReference type="ARBA" id="ARBA00022730"/>
    </source>
</evidence>
<feature type="binding site" evidence="10">
    <location>
        <position position="186"/>
    </location>
    <ligand>
        <name>S-adenosyl-L-methionine</name>
        <dbReference type="ChEBI" id="CHEBI:59789"/>
    </ligand>
</feature>
<dbReference type="GO" id="GO:0070037">
    <property type="term" value="F:rRNA (pseudouridine) methyltransferase activity"/>
    <property type="evidence" value="ECO:0007669"/>
    <property type="project" value="UniProtKB-UniRule"/>
</dbReference>
<accession>A0A523BHY1</accession>
<dbReference type="EMBL" id="QNVI01000015">
    <property type="protein sequence ID" value="TDA40110.1"/>
    <property type="molecule type" value="Genomic_DNA"/>
</dbReference>
<dbReference type="Gene3D" id="3.40.1280.10">
    <property type="match status" value="1"/>
</dbReference>
<comment type="subunit">
    <text evidence="2 10">Homodimer.</text>
</comment>
<evidence type="ECO:0000256" key="7">
    <source>
        <dbReference type="ARBA" id="ARBA00022691"/>
    </source>
</evidence>
<comment type="similarity">
    <text evidence="1 10">Belongs to the class IV-like SAM-binding methyltransferase superfamily. RNA methyltransferase NEP1 family.</text>
</comment>
<comment type="catalytic activity">
    <reaction evidence="10">
        <text>a pseudouridine in rRNA + S-adenosyl-L-methionine = an N(1)-methylpseudouridine in rRNA + S-adenosyl-L-homocysteine + H(+)</text>
        <dbReference type="Rhea" id="RHEA:46696"/>
        <dbReference type="Rhea" id="RHEA-COMP:11634"/>
        <dbReference type="Rhea" id="RHEA-COMP:13933"/>
        <dbReference type="ChEBI" id="CHEBI:15378"/>
        <dbReference type="ChEBI" id="CHEBI:57856"/>
        <dbReference type="ChEBI" id="CHEBI:59789"/>
        <dbReference type="ChEBI" id="CHEBI:65314"/>
        <dbReference type="ChEBI" id="CHEBI:74890"/>
    </reaction>
</comment>
<feature type="site" description="Interaction with substrate rRNA" evidence="10">
    <location>
        <position position="106"/>
    </location>
</feature>
<comment type="function">
    <text evidence="10">Methyltransferase involved in ribosomal biogenesis. Specifically catalyzes the N1-methylation of the pseudouridine corresponding to position 914 in M.jannaschii 16S rRNA.</text>
</comment>
<keyword evidence="4 10" id="KW-0698">rRNA processing</keyword>